<evidence type="ECO:0000256" key="15">
    <source>
        <dbReference type="PIRSR" id="PIRSR600829-1"/>
    </source>
</evidence>
<feature type="binding site" evidence="17">
    <location>
        <position position="81"/>
    </location>
    <ligand>
        <name>ATP</name>
        <dbReference type="ChEBI" id="CHEBI:30616"/>
    </ligand>
</feature>
<keyword evidence="9 17" id="KW-0067">ATP-binding</keyword>
<evidence type="ECO:0000256" key="1">
    <source>
        <dbReference type="ARBA" id="ARBA00004651"/>
    </source>
</evidence>
<dbReference type="PANTHER" id="PTHR34299:SF1">
    <property type="entry name" value="DIACYLGLYCEROL KINASE"/>
    <property type="match status" value="1"/>
</dbReference>
<gene>
    <name evidence="20" type="ORF">A2153_03480</name>
</gene>
<evidence type="ECO:0000256" key="3">
    <source>
        <dbReference type="ARBA" id="ARBA00022475"/>
    </source>
</evidence>
<keyword evidence="6 19" id="KW-0812">Transmembrane</keyword>
<evidence type="ECO:0000256" key="14">
    <source>
        <dbReference type="ARBA" id="ARBA00023264"/>
    </source>
</evidence>
<feature type="active site" description="Proton acceptor" evidence="15">
    <location>
        <position position="74"/>
    </location>
</feature>
<proteinExistence type="inferred from homology"/>
<dbReference type="GO" id="GO:0005886">
    <property type="term" value="C:plasma membrane"/>
    <property type="evidence" value="ECO:0007669"/>
    <property type="project" value="UniProtKB-SubCell"/>
</dbReference>
<keyword evidence="11" id="KW-0443">Lipid metabolism</keyword>
<evidence type="ECO:0000256" key="6">
    <source>
        <dbReference type="ARBA" id="ARBA00022692"/>
    </source>
</evidence>
<keyword evidence="12 19" id="KW-0472">Membrane</keyword>
<evidence type="ECO:0000256" key="10">
    <source>
        <dbReference type="ARBA" id="ARBA00022989"/>
    </source>
</evidence>
<dbReference type="EMBL" id="MFJB01000062">
    <property type="protein sequence ID" value="OGF99428.1"/>
    <property type="molecule type" value="Genomic_DNA"/>
</dbReference>
<evidence type="ECO:0000256" key="19">
    <source>
        <dbReference type="SAM" id="Phobius"/>
    </source>
</evidence>
<keyword evidence="13" id="KW-0594">Phospholipid biosynthesis</keyword>
<dbReference type="InterPro" id="IPR033717">
    <property type="entry name" value="UDPK"/>
</dbReference>
<evidence type="ECO:0000256" key="8">
    <source>
        <dbReference type="ARBA" id="ARBA00022777"/>
    </source>
</evidence>
<dbReference type="AlphaFoldDB" id="A0A1F5YGV7"/>
<keyword evidence="8" id="KW-0418">Kinase</keyword>
<dbReference type="InterPro" id="IPR036945">
    <property type="entry name" value="DAGK_sf"/>
</dbReference>
<evidence type="ECO:0000313" key="21">
    <source>
        <dbReference type="Proteomes" id="UP000177396"/>
    </source>
</evidence>
<evidence type="ECO:0000256" key="5">
    <source>
        <dbReference type="ARBA" id="ARBA00022679"/>
    </source>
</evidence>
<feature type="transmembrane region" description="Helical" evidence="19">
    <location>
        <begin position="101"/>
        <end position="122"/>
    </location>
</feature>
<feature type="binding site" evidence="18">
    <location>
        <position position="81"/>
    </location>
    <ligand>
        <name>a divalent metal cation</name>
        <dbReference type="ChEBI" id="CHEBI:60240"/>
    </ligand>
</feature>
<evidence type="ECO:0000256" key="12">
    <source>
        <dbReference type="ARBA" id="ARBA00023136"/>
    </source>
</evidence>
<evidence type="ECO:0008006" key="22">
    <source>
        <dbReference type="Google" id="ProtNLM"/>
    </source>
</evidence>
<evidence type="ECO:0000256" key="11">
    <source>
        <dbReference type="ARBA" id="ARBA00023098"/>
    </source>
</evidence>
<protein>
    <recommendedName>
        <fullName evidence="22">Diacylglycerol kinase</fullName>
    </recommendedName>
</protein>
<sequence>MPTTHQYFLTRLKHYHLSFKNALRGINWALSTQQNFKIHLSISALVLLFAFLLEISRLEMLLLIICIVFGLGAEMINTAVEAMTDLITNEWKKEAKIAKDISAGMVLVMAIGTVIIGLSIFLPKLITLYFNIL</sequence>
<feature type="binding site" evidence="16">
    <location>
        <position position="74"/>
    </location>
    <ligand>
        <name>substrate</name>
    </ligand>
</feature>
<keyword evidence="3" id="KW-1003">Cell membrane</keyword>
<dbReference type="GO" id="GO:0008654">
    <property type="term" value="P:phospholipid biosynthetic process"/>
    <property type="evidence" value="ECO:0007669"/>
    <property type="project" value="UniProtKB-KW"/>
</dbReference>
<dbReference type="Gene3D" id="1.10.287.3610">
    <property type="match status" value="1"/>
</dbReference>
<dbReference type="CDD" id="cd14265">
    <property type="entry name" value="UDPK_IM_like"/>
    <property type="match status" value="1"/>
</dbReference>
<reference evidence="20 21" key="1">
    <citation type="journal article" date="2016" name="Nat. Commun.">
        <title>Thousands of microbial genomes shed light on interconnected biogeochemical processes in an aquifer system.</title>
        <authorList>
            <person name="Anantharaman K."/>
            <person name="Brown C.T."/>
            <person name="Hug L.A."/>
            <person name="Sharon I."/>
            <person name="Castelle C.J."/>
            <person name="Probst A.J."/>
            <person name="Thomas B.C."/>
            <person name="Singh A."/>
            <person name="Wilkins M.J."/>
            <person name="Karaoz U."/>
            <person name="Brodie E.L."/>
            <person name="Williams K.H."/>
            <person name="Hubbard S.S."/>
            <person name="Banfield J.F."/>
        </authorList>
    </citation>
    <scope>NUCLEOTIDE SEQUENCE [LARGE SCALE GENOMIC DNA]</scope>
</reference>
<dbReference type="GO" id="GO:0005524">
    <property type="term" value="F:ATP binding"/>
    <property type="evidence" value="ECO:0007669"/>
    <property type="project" value="UniProtKB-KW"/>
</dbReference>
<comment type="similarity">
    <text evidence="2">Belongs to the bacterial diacylglycerol kinase family.</text>
</comment>
<name>A0A1F5YGV7_9BACT</name>
<dbReference type="PANTHER" id="PTHR34299">
    <property type="entry name" value="DIACYLGLYCEROL KINASE"/>
    <property type="match status" value="1"/>
</dbReference>
<keyword evidence="18" id="KW-0460">Magnesium</keyword>
<dbReference type="GO" id="GO:0046872">
    <property type="term" value="F:metal ion binding"/>
    <property type="evidence" value="ECO:0007669"/>
    <property type="project" value="UniProtKB-KW"/>
</dbReference>
<keyword evidence="10 19" id="KW-1133">Transmembrane helix</keyword>
<feature type="binding site" evidence="17">
    <location>
        <begin position="99"/>
        <end position="100"/>
    </location>
    <ligand>
        <name>ATP</name>
        <dbReference type="ChEBI" id="CHEBI:30616"/>
    </ligand>
</feature>
<evidence type="ECO:0000256" key="18">
    <source>
        <dbReference type="PIRSR" id="PIRSR600829-4"/>
    </source>
</evidence>
<keyword evidence="4" id="KW-0444">Lipid biosynthesis</keyword>
<dbReference type="Pfam" id="PF01219">
    <property type="entry name" value="DAGK_prokar"/>
    <property type="match status" value="1"/>
</dbReference>
<evidence type="ECO:0000256" key="4">
    <source>
        <dbReference type="ARBA" id="ARBA00022516"/>
    </source>
</evidence>
<feature type="transmembrane region" description="Helical" evidence="19">
    <location>
        <begin position="61"/>
        <end position="80"/>
    </location>
</feature>
<comment type="caution">
    <text evidence="20">The sequence shown here is derived from an EMBL/GenBank/DDBJ whole genome shotgun (WGS) entry which is preliminary data.</text>
</comment>
<evidence type="ECO:0000256" key="13">
    <source>
        <dbReference type="ARBA" id="ARBA00023209"/>
    </source>
</evidence>
<evidence type="ECO:0000256" key="16">
    <source>
        <dbReference type="PIRSR" id="PIRSR600829-2"/>
    </source>
</evidence>
<accession>A0A1F5YGV7</accession>
<evidence type="ECO:0000313" key="20">
    <source>
        <dbReference type="EMBL" id="OGF99428.1"/>
    </source>
</evidence>
<evidence type="ECO:0000256" key="2">
    <source>
        <dbReference type="ARBA" id="ARBA00005967"/>
    </source>
</evidence>
<keyword evidence="7 17" id="KW-0547">Nucleotide-binding</keyword>
<dbReference type="InterPro" id="IPR000829">
    <property type="entry name" value="DAGK"/>
</dbReference>
<evidence type="ECO:0000256" key="7">
    <source>
        <dbReference type="ARBA" id="ARBA00022741"/>
    </source>
</evidence>
<comment type="subcellular location">
    <subcellularLocation>
        <location evidence="1">Cell membrane</location>
        <topology evidence="1">Multi-pass membrane protein</topology>
    </subcellularLocation>
</comment>
<organism evidence="20 21">
    <name type="scientific">Candidatus Gottesmanbacteria bacterium RBG_16_38_7b</name>
    <dbReference type="NCBI Taxonomy" id="1798372"/>
    <lineage>
        <taxon>Bacteria</taxon>
        <taxon>Candidatus Gottesmaniibacteriota</taxon>
    </lineage>
</organism>
<dbReference type="Proteomes" id="UP000177396">
    <property type="component" value="Unassembled WGS sequence"/>
</dbReference>
<feature type="transmembrane region" description="Helical" evidence="19">
    <location>
        <begin position="38"/>
        <end position="55"/>
    </location>
</feature>
<comment type="cofactor">
    <cofactor evidence="18">
        <name>Mg(2+)</name>
        <dbReference type="ChEBI" id="CHEBI:18420"/>
    </cofactor>
    <text evidence="18">Mn(2+), Zn(2+), Cd(2+) and Co(2+) support activity to lesser extents.</text>
</comment>
<keyword evidence="18" id="KW-0479">Metal-binding</keyword>
<evidence type="ECO:0000256" key="17">
    <source>
        <dbReference type="PIRSR" id="PIRSR600829-3"/>
    </source>
</evidence>
<evidence type="ECO:0000256" key="9">
    <source>
        <dbReference type="ARBA" id="ARBA00022840"/>
    </source>
</evidence>
<keyword evidence="14" id="KW-1208">Phospholipid metabolism</keyword>
<keyword evidence="5" id="KW-0808">Transferase</keyword>
<dbReference type="GO" id="GO:0016301">
    <property type="term" value="F:kinase activity"/>
    <property type="evidence" value="ECO:0007669"/>
    <property type="project" value="UniProtKB-KW"/>
</dbReference>